<evidence type="ECO:0000313" key="2">
    <source>
        <dbReference type="Proteomes" id="UP000500870"/>
    </source>
</evidence>
<dbReference type="AlphaFoldDB" id="A0A6H0ZS04"/>
<gene>
    <name evidence="1" type="ORF">FOB41_16575</name>
</gene>
<dbReference type="RefSeq" id="WP_136882546.1">
    <property type="nucleotide sequence ID" value="NZ_CP050898.1"/>
</dbReference>
<dbReference type="Proteomes" id="UP000500870">
    <property type="component" value="Chromosome 1"/>
</dbReference>
<evidence type="ECO:0000313" key="1">
    <source>
        <dbReference type="EMBL" id="QIX22641.1"/>
    </source>
</evidence>
<dbReference type="EMBL" id="CP050898">
    <property type="protein sequence ID" value="QIX22641.1"/>
    <property type="molecule type" value="Genomic_DNA"/>
</dbReference>
<accession>A0A6H0ZS04</accession>
<sequence length="163" mass="18574">MRDDFPRIKLADLQSDYPGVFDSAKYVDVGIGWLGLVCGFVAEALPYDPSLAIHEIKEKWGAMRIWCDTDIQEARLAKAKAEIKSGSVCEVCGAAGYVRRPPPDRMAWWRCLCDEHASPDQRSWGTRLQGPMYGYMQTRDGQWYRYDEGADSMIASEPPERFR</sequence>
<reference evidence="1 2" key="1">
    <citation type="submission" date="2020-04" db="EMBL/GenBank/DDBJ databases">
        <title>FDA dAtabase for Regulatory Grade micrObial Sequences (FDA-ARGOS): Supporting development and validation of Infectious Disease Dx tests.</title>
        <authorList>
            <person name="Sciortino C."/>
            <person name="Tallon L."/>
            <person name="Sadzewicz L."/>
            <person name="Vavikolanu K."/>
            <person name="Mehta A."/>
            <person name="Aluvathingal J."/>
            <person name="Nadendla S."/>
            <person name="Nandy P."/>
            <person name="Geyer C."/>
            <person name="Yan Y."/>
            <person name="Sichtig H."/>
        </authorList>
    </citation>
    <scope>NUCLEOTIDE SEQUENCE [LARGE SCALE GENOMIC DNA]</scope>
    <source>
        <strain evidence="1 2">FDAARGOS_633</strain>
    </source>
</reference>
<name>A0A6H0ZS04_9HYPH</name>
<organism evidence="1 2">
    <name type="scientific">Agrobacterium pusense</name>
    <dbReference type="NCBI Taxonomy" id="648995"/>
    <lineage>
        <taxon>Bacteria</taxon>
        <taxon>Pseudomonadati</taxon>
        <taxon>Pseudomonadota</taxon>
        <taxon>Alphaproteobacteria</taxon>
        <taxon>Hyphomicrobiales</taxon>
        <taxon>Rhizobiaceae</taxon>
        <taxon>Rhizobium/Agrobacterium group</taxon>
        <taxon>Agrobacterium</taxon>
    </lineage>
</organism>
<protein>
    <submittedName>
        <fullName evidence="1">Uncharacterized protein</fullName>
    </submittedName>
</protein>
<proteinExistence type="predicted"/>